<dbReference type="OrthoDB" id="3210850at2759"/>
<proteinExistence type="predicted"/>
<dbReference type="PANTHER" id="PTHR38848:SF3">
    <property type="entry name" value="G-PROTEIN COUPLED RECEPTORS FAMILY 3 PROFILE DOMAIN-CONTAINING PROTEIN"/>
    <property type="match status" value="1"/>
</dbReference>
<keyword evidence="2" id="KW-0812">Transmembrane</keyword>
<keyword evidence="2" id="KW-1133">Transmembrane helix</keyword>
<dbReference type="EMBL" id="CP099418">
    <property type="protein sequence ID" value="USW47553.1"/>
    <property type="molecule type" value="Genomic_DNA"/>
</dbReference>
<feature type="transmembrane region" description="Helical" evidence="2">
    <location>
        <begin position="186"/>
        <end position="209"/>
    </location>
</feature>
<feature type="region of interest" description="Disordered" evidence="1">
    <location>
        <begin position="375"/>
        <end position="412"/>
    </location>
</feature>
<feature type="transmembrane region" description="Helical" evidence="2">
    <location>
        <begin position="67"/>
        <end position="91"/>
    </location>
</feature>
<feature type="transmembrane region" description="Helical" evidence="2">
    <location>
        <begin position="106"/>
        <end position="125"/>
    </location>
</feature>
<feature type="transmembrane region" description="Helical" evidence="2">
    <location>
        <begin position="230"/>
        <end position="253"/>
    </location>
</feature>
<sequence length="412" mass="45322">MEGSGIPSIFSRSLFGDPLPAGNGPYTPATVPLAAQVVSMSLNLVTLPVLGACLTRRLERIRQWSRLPVSAWLLLVIYIDSFLFIFVTALLKDIGINKSRGICDGAILLCLVCYMSTKVLIYTFLVEKAWIVRGCLQRRMESRLYLFNCFGMLLPYAVAVVLNFIWRISFIDETGKCIIGMEKRAMMPLIIFEVVVNVYLNILFIIPLRKMYSYREGTGKARPLTNMKTLAFRTFIGSCATLISSVVNLTVLMAVGGEPGWLCLMLCNADILFCVLILHWATSFDSAGGTSKSNCSHPSHDPIAPSTVAAATMRLPEPTLQKREHFFSCTCAEPDFPEGCWRASPWDLGGLAGSGHTSDCQDSPEVSRDVEHVEISEEKPPGGMGIGRVISDASDTSSDMEIRPANSQHHHG</sequence>
<keyword evidence="4" id="KW-1185">Reference proteome</keyword>
<evidence type="ECO:0000256" key="1">
    <source>
        <dbReference type="SAM" id="MobiDB-lite"/>
    </source>
</evidence>
<organism evidence="3 4">
    <name type="scientific">Septoria linicola</name>
    <dbReference type="NCBI Taxonomy" id="215465"/>
    <lineage>
        <taxon>Eukaryota</taxon>
        <taxon>Fungi</taxon>
        <taxon>Dikarya</taxon>
        <taxon>Ascomycota</taxon>
        <taxon>Pezizomycotina</taxon>
        <taxon>Dothideomycetes</taxon>
        <taxon>Dothideomycetidae</taxon>
        <taxon>Mycosphaerellales</taxon>
        <taxon>Mycosphaerellaceae</taxon>
        <taxon>Septoria</taxon>
    </lineage>
</organism>
<dbReference type="Proteomes" id="UP001056384">
    <property type="component" value="Chromosome 1"/>
</dbReference>
<evidence type="ECO:0000313" key="3">
    <source>
        <dbReference type="EMBL" id="USW47553.1"/>
    </source>
</evidence>
<feature type="transmembrane region" description="Helical" evidence="2">
    <location>
        <begin position="33"/>
        <end position="55"/>
    </location>
</feature>
<feature type="transmembrane region" description="Helical" evidence="2">
    <location>
        <begin position="145"/>
        <end position="166"/>
    </location>
</feature>
<evidence type="ECO:0000256" key="2">
    <source>
        <dbReference type="SAM" id="Phobius"/>
    </source>
</evidence>
<evidence type="ECO:0000313" key="4">
    <source>
        <dbReference type="Proteomes" id="UP001056384"/>
    </source>
</evidence>
<dbReference type="PANTHER" id="PTHR38848">
    <property type="entry name" value="G-PROTEIN COUPLED RECEPTORS FAMILY 3 PROFILE DOMAIN-CONTAINING PROTEIN"/>
    <property type="match status" value="1"/>
</dbReference>
<accession>A0A9Q9EFS4</accession>
<feature type="transmembrane region" description="Helical" evidence="2">
    <location>
        <begin position="259"/>
        <end position="282"/>
    </location>
</feature>
<keyword evidence="2" id="KW-0472">Membrane</keyword>
<name>A0A9Q9EFS4_9PEZI</name>
<gene>
    <name evidence="3" type="ORF">Slin15195_G008720</name>
</gene>
<protein>
    <recommendedName>
        <fullName evidence="5">Transmembrane protein</fullName>
    </recommendedName>
</protein>
<dbReference type="AlphaFoldDB" id="A0A9Q9EFS4"/>
<evidence type="ECO:0008006" key="5">
    <source>
        <dbReference type="Google" id="ProtNLM"/>
    </source>
</evidence>
<reference evidence="3" key="1">
    <citation type="submission" date="2022-06" db="EMBL/GenBank/DDBJ databases">
        <title>Complete genome sequences of two strains of the flax pathogen Septoria linicola.</title>
        <authorList>
            <person name="Lapalu N."/>
            <person name="Simon A."/>
            <person name="Demenou B."/>
            <person name="Paumier D."/>
            <person name="Guillot M.-P."/>
            <person name="Gout L."/>
            <person name="Valade R."/>
        </authorList>
    </citation>
    <scope>NUCLEOTIDE SEQUENCE</scope>
    <source>
        <strain evidence="3">SE15195</strain>
    </source>
</reference>